<accession>A0A399R0X2</accession>
<dbReference type="Gene3D" id="2.60.120.650">
    <property type="entry name" value="Cupin"/>
    <property type="match status" value="1"/>
</dbReference>
<evidence type="ECO:0008006" key="3">
    <source>
        <dbReference type="Google" id="ProtNLM"/>
    </source>
</evidence>
<keyword evidence="2" id="KW-1185">Reference proteome</keyword>
<comment type="caution">
    <text evidence="1">The sequence shown here is derived from an EMBL/GenBank/DDBJ whole genome shotgun (WGS) entry which is preliminary data.</text>
</comment>
<dbReference type="EMBL" id="QWGB01000005">
    <property type="protein sequence ID" value="RIJ24441.1"/>
    <property type="molecule type" value="Genomic_DNA"/>
</dbReference>
<dbReference type="RefSeq" id="WP_119379631.1">
    <property type="nucleotide sequence ID" value="NZ_QWGB01000005.1"/>
</dbReference>
<dbReference type="SUPFAM" id="SSF51197">
    <property type="entry name" value="Clavaminate synthase-like"/>
    <property type="match status" value="1"/>
</dbReference>
<reference evidence="1 2" key="1">
    <citation type="submission" date="2018-08" db="EMBL/GenBank/DDBJ databases">
        <title>Henriciella mobilis sp. nov., isolated from seawater.</title>
        <authorList>
            <person name="Cheng H."/>
            <person name="Wu Y.-H."/>
            <person name="Xu X.-W."/>
            <person name="Guo L.-L."/>
        </authorList>
    </citation>
    <scope>NUCLEOTIDE SEQUENCE [LARGE SCALE GENOMIC DNA]</scope>
    <source>
        <strain evidence="1 2">CCUG66934</strain>
    </source>
</reference>
<dbReference type="Proteomes" id="UP000265431">
    <property type="component" value="Unassembled WGS sequence"/>
</dbReference>
<gene>
    <name evidence="1" type="ORF">D1224_09450</name>
</gene>
<evidence type="ECO:0000313" key="2">
    <source>
        <dbReference type="Proteomes" id="UP000265431"/>
    </source>
</evidence>
<proteinExistence type="predicted"/>
<organism evidence="1 2">
    <name type="scientific">Henriciella barbarensis</name>
    <dbReference type="NCBI Taxonomy" id="86342"/>
    <lineage>
        <taxon>Bacteria</taxon>
        <taxon>Pseudomonadati</taxon>
        <taxon>Pseudomonadota</taxon>
        <taxon>Alphaproteobacteria</taxon>
        <taxon>Hyphomonadales</taxon>
        <taxon>Hyphomonadaceae</taxon>
        <taxon>Henriciella</taxon>
    </lineage>
</organism>
<sequence>MAAQVFCEGAFAGENGARFGRVTTVHQHNAHKLQLFSDAGLEALLTRYPREDIGVYAMGDTPDTWRRGRLGDLPAGELLSMVKEGRVWLNLRAANSKDDEIGQLSQSILSEMKTAMRGFRPIKPDLGLIISSPNARVFYHLDVAQVMLFHVRGHKRIYVYPRTEKYVRAVDLEGVVTHETEEEIPYAADLDAGASVVDLEPGQMVSWEQNAPHRVENGDDMNVSLSFEYMTPVGIARANTIFANAWLRKRFGYQATLEPRPSLSWPAKVALARVLKKIAPIDTDAPSVFPHCFTLNKSGITFDTAEYAI</sequence>
<dbReference type="OrthoDB" id="7977346at2"/>
<protein>
    <recommendedName>
        <fullName evidence="3">JmjC domain-containing protein</fullName>
    </recommendedName>
</protein>
<name>A0A399R0X2_9PROT</name>
<dbReference type="AlphaFoldDB" id="A0A399R0X2"/>
<evidence type="ECO:0000313" key="1">
    <source>
        <dbReference type="EMBL" id="RIJ24441.1"/>
    </source>
</evidence>